<dbReference type="NCBIfam" id="TIGR02359">
    <property type="entry name" value="thiW"/>
    <property type="match status" value="1"/>
</dbReference>
<reference evidence="3" key="1">
    <citation type="submission" date="2016-10" db="EMBL/GenBank/DDBJ databases">
        <authorList>
            <person name="Varghese N."/>
            <person name="Submissions S."/>
        </authorList>
    </citation>
    <scope>NUCLEOTIDE SEQUENCE [LARGE SCALE GENOMIC DNA]</scope>
    <source>
        <strain evidence="3">DSM 19181</strain>
    </source>
</reference>
<protein>
    <submittedName>
        <fullName evidence="2">Energy coupling factor transporter S component ThiW</fullName>
    </submittedName>
</protein>
<evidence type="ECO:0000313" key="2">
    <source>
        <dbReference type="EMBL" id="SDK06761.1"/>
    </source>
</evidence>
<evidence type="ECO:0000313" key="3">
    <source>
        <dbReference type="Proteomes" id="UP000199433"/>
    </source>
</evidence>
<dbReference type="EMBL" id="FNFK01000011">
    <property type="protein sequence ID" value="SDK06761.1"/>
    <property type="molecule type" value="Genomic_DNA"/>
</dbReference>
<feature type="transmembrane region" description="Helical" evidence="1">
    <location>
        <begin position="128"/>
        <end position="152"/>
    </location>
</feature>
<dbReference type="InterPro" id="IPR012652">
    <property type="entry name" value="ThiW"/>
</dbReference>
<feature type="transmembrane region" description="Helical" evidence="1">
    <location>
        <begin position="96"/>
        <end position="116"/>
    </location>
</feature>
<dbReference type="Gene3D" id="1.10.1760.20">
    <property type="match status" value="1"/>
</dbReference>
<dbReference type="Proteomes" id="UP000199433">
    <property type="component" value="Unassembled WGS sequence"/>
</dbReference>
<dbReference type="RefSeq" id="WP_091265914.1">
    <property type="nucleotide sequence ID" value="NZ_FNFK01000011.1"/>
</dbReference>
<keyword evidence="1" id="KW-0812">Transmembrane</keyword>
<proteinExistence type="predicted"/>
<dbReference type="AlphaFoldDB" id="A0A1G8YVE5"/>
<evidence type="ECO:0000256" key="1">
    <source>
        <dbReference type="SAM" id="Phobius"/>
    </source>
</evidence>
<dbReference type="Pfam" id="PF09512">
    <property type="entry name" value="ThiW"/>
    <property type="match status" value="1"/>
</dbReference>
<dbReference type="PIRSF" id="PIRSF024534">
    <property type="entry name" value="ThiW"/>
    <property type="match status" value="1"/>
</dbReference>
<feature type="transmembrane region" description="Helical" evidence="1">
    <location>
        <begin position="70"/>
        <end position="89"/>
    </location>
</feature>
<sequence length="173" mass="18598">MNKRTLALVFTALSIAIGYIGGSLIIIPLGFVRAAPFQHFMNIIVSFLLGPWYSLAQAFGVSVLRNITGTGSLLAFPGSMIGAFLSGYLFRKGKKFYLLGAGELVGTGIFGALVSYPVARLFLDAEAALFGFVPVFFISALIGTVAGVILAYQMKKSSAFSRLLSLQDREKER</sequence>
<gene>
    <name evidence="2" type="ORF">SAMN04488098_101132</name>
</gene>
<name>A0A1G8YVE5_9LACT</name>
<accession>A0A1G8YVE5</accession>
<feature type="transmembrane region" description="Helical" evidence="1">
    <location>
        <begin position="43"/>
        <end position="64"/>
    </location>
</feature>
<dbReference type="STRING" id="426701.SAMN04488098_101132"/>
<keyword evidence="1" id="KW-1133">Transmembrane helix</keyword>
<keyword evidence="1" id="KW-0472">Membrane</keyword>
<keyword evidence="3" id="KW-1185">Reference proteome</keyword>
<organism evidence="2 3">
    <name type="scientific">Alkalibacterium thalassium</name>
    <dbReference type="NCBI Taxonomy" id="426701"/>
    <lineage>
        <taxon>Bacteria</taxon>
        <taxon>Bacillati</taxon>
        <taxon>Bacillota</taxon>
        <taxon>Bacilli</taxon>
        <taxon>Lactobacillales</taxon>
        <taxon>Carnobacteriaceae</taxon>
        <taxon>Alkalibacterium</taxon>
    </lineage>
</organism>
<dbReference type="OrthoDB" id="5516776at2"/>
<feature type="transmembrane region" description="Helical" evidence="1">
    <location>
        <begin position="6"/>
        <end position="31"/>
    </location>
</feature>